<gene>
    <name evidence="1" type="ORF">QE207_00440</name>
    <name evidence="2" type="ORF">QE207_05405</name>
</gene>
<evidence type="ECO:0000313" key="2">
    <source>
        <dbReference type="EMBL" id="WGL96023.1"/>
    </source>
</evidence>
<dbReference type="RefSeq" id="WP_280628233.1">
    <property type="nucleotide sequence ID" value="NZ_CP123491.1"/>
</dbReference>
<dbReference type="AlphaFoldDB" id="A0AA95GGQ4"/>
<evidence type="ECO:0000313" key="3">
    <source>
        <dbReference type="Proteomes" id="UP001177597"/>
    </source>
</evidence>
<dbReference type="EMBL" id="CP123491">
    <property type="protein sequence ID" value="WGL93765.1"/>
    <property type="molecule type" value="Genomic_DNA"/>
</dbReference>
<proteinExistence type="predicted"/>
<evidence type="ECO:0000313" key="1">
    <source>
        <dbReference type="EMBL" id="WGL93765.1"/>
    </source>
</evidence>
<geneLocation type="plasmid" evidence="1 3">
    <name>paIh1</name>
</geneLocation>
<dbReference type="Pfam" id="PF05930">
    <property type="entry name" value="Phage_AlpA"/>
    <property type="match status" value="1"/>
</dbReference>
<organism evidence="2 3">
    <name type="scientific">Arsenophonus nasoniae</name>
    <name type="common">son-killer infecting Nasonia vitripennis</name>
    <dbReference type="NCBI Taxonomy" id="638"/>
    <lineage>
        <taxon>Bacteria</taxon>
        <taxon>Pseudomonadati</taxon>
        <taxon>Pseudomonadota</taxon>
        <taxon>Gammaproteobacteria</taxon>
        <taxon>Enterobacterales</taxon>
        <taxon>Morganellaceae</taxon>
        <taxon>Arsenophonus</taxon>
    </lineage>
</organism>
<reference evidence="2" key="1">
    <citation type="submission" date="2023-04" db="EMBL/GenBank/DDBJ databases">
        <title>Genome dynamics across the evolutionary transition to endosymbiosis.</title>
        <authorList>
            <person name="Siozios S."/>
            <person name="Nadal-Jimenez P."/>
            <person name="Azagi T."/>
            <person name="Sprong H."/>
            <person name="Frost C.L."/>
            <person name="Parratt S.R."/>
            <person name="Taylor G."/>
            <person name="Brettell L."/>
            <person name="Lew K.C."/>
            <person name="Croft L."/>
            <person name="King K.C."/>
            <person name="Brockhurst M.A."/>
            <person name="Hypsa V."/>
            <person name="Novakova E."/>
            <person name="Darby A.C."/>
            <person name="Hurst G.D.D."/>
        </authorList>
    </citation>
    <scope>NUCLEOTIDE SEQUENCE</scope>
    <source>
        <strain evidence="2">AIh</strain>
        <plasmid evidence="1">paIh1</plasmid>
    </source>
</reference>
<protein>
    <submittedName>
        <fullName evidence="2">AlpA family phage regulatory protein</fullName>
    </submittedName>
</protein>
<dbReference type="InterPro" id="IPR010260">
    <property type="entry name" value="AlpA"/>
</dbReference>
<dbReference type="EMBL" id="CP123498">
    <property type="protein sequence ID" value="WGL96023.1"/>
    <property type="molecule type" value="Genomic_DNA"/>
</dbReference>
<name>A0AA95GGQ4_9GAMM</name>
<dbReference type="Proteomes" id="UP001177597">
    <property type="component" value="Chromosome"/>
</dbReference>
<accession>A0AA95GGQ4</accession>
<sequence length="96" mass="11620">MAMKFISPTPEERQLILNEYGEQYDRRIREKECKHLSSLSRSRRWQLEHEDKFPKRVALGENSVSWLLSDVLWWVRNPPVIDKVRNPCQLNRDKNK</sequence>
<keyword evidence="1" id="KW-0614">Plasmid</keyword>
<dbReference type="Proteomes" id="UP001177597">
    <property type="component" value="Plasmid paIh1"/>
</dbReference>